<reference evidence="11" key="1">
    <citation type="submission" date="2025-08" db="UniProtKB">
        <authorList>
            <consortium name="RefSeq"/>
        </authorList>
    </citation>
    <scope>IDENTIFICATION</scope>
    <source>
        <tissue evidence="11">Liver</tissue>
    </source>
</reference>
<dbReference type="OrthoDB" id="14603at2759"/>
<dbReference type="Pfam" id="PF12597">
    <property type="entry name" value="Cox20"/>
    <property type="match status" value="1"/>
</dbReference>
<evidence type="ECO:0000256" key="8">
    <source>
        <dbReference type="ARBA" id="ARBA00023136"/>
    </source>
</evidence>
<evidence type="ECO:0000313" key="11">
    <source>
        <dbReference type="RefSeq" id="XP_030877586.1"/>
    </source>
</evidence>
<keyword evidence="5" id="KW-0999">Mitochondrion inner membrane</keyword>
<evidence type="ECO:0000256" key="1">
    <source>
        <dbReference type="ARBA" id="ARBA00004273"/>
    </source>
</evidence>
<dbReference type="RefSeq" id="XP_030877586.1">
    <property type="nucleotide sequence ID" value="XM_031021726.1"/>
</dbReference>
<feature type="compositionally biased region" description="Basic and acidic residues" evidence="9">
    <location>
        <begin position="101"/>
        <end position="110"/>
    </location>
</feature>
<keyword evidence="6" id="KW-1133">Transmembrane helix</keyword>
<evidence type="ECO:0000313" key="10">
    <source>
        <dbReference type="Proteomes" id="UP000245341"/>
    </source>
</evidence>
<dbReference type="KEGG" id="lww:102734754"/>
<dbReference type="PRINTS" id="PR02049">
    <property type="entry name" value="PROTEINF36A"/>
</dbReference>
<proteinExistence type="inferred from homology"/>
<dbReference type="GO" id="GO:0033617">
    <property type="term" value="P:mitochondrial respiratory chain complex IV assembly"/>
    <property type="evidence" value="ECO:0007669"/>
    <property type="project" value="InterPro"/>
</dbReference>
<evidence type="ECO:0000256" key="9">
    <source>
        <dbReference type="SAM" id="MobiDB-lite"/>
    </source>
</evidence>
<evidence type="ECO:0000256" key="6">
    <source>
        <dbReference type="ARBA" id="ARBA00022989"/>
    </source>
</evidence>
<evidence type="ECO:0000256" key="2">
    <source>
        <dbReference type="ARBA" id="ARBA00009575"/>
    </source>
</evidence>
<dbReference type="Proteomes" id="UP000245341">
    <property type="component" value="Unplaced"/>
</dbReference>
<sequence length="256" mass="28421">MPKIEKSTNKRMSILFKNMKVNYQNKGPKEIQVAVCGGQNSKRGSAGENAPSPERESQGWVPLPPGPRTCNSSLYEPSELPRATHLANPIVSHARVLHRAPHPDGRKVPGEGEVASRNQATGTATWPPRTPRRRKPRRAPGRAQRLAVRHKPFKLLGILDVENIPCARDSILYGSLGSVVAGLGHFLLTSRIRRSCDVGVGGFILVTLGCWFHCRYNYAKLRIQERTARDGIKNKILYESTHLDPERKQSPSKNSS</sequence>
<keyword evidence="8" id="KW-0472">Membrane</keyword>
<organism evidence="10 11">
    <name type="scientific">Leptonychotes weddellii</name>
    <name type="common">Weddell seal</name>
    <name type="synonym">Otaria weddellii</name>
    <dbReference type="NCBI Taxonomy" id="9713"/>
    <lineage>
        <taxon>Eukaryota</taxon>
        <taxon>Metazoa</taxon>
        <taxon>Chordata</taxon>
        <taxon>Craniata</taxon>
        <taxon>Vertebrata</taxon>
        <taxon>Euteleostomi</taxon>
        <taxon>Mammalia</taxon>
        <taxon>Eutheria</taxon>
        <taxon>Laurasiatheria</taxon>
        <taxon>Carnivora</taxon>
        <taxon>Caniformia</taxon>
        <taxon>Pinnipedia</taxon>
        <taxon>Phocidae</taxon>
        <taxon>Monachinae</taxon>
        <taxon>Lobodontini</taxon>
        <taxon>Leptonychotes</taxon>
    </lineage>
</organism>
<dbReference type="InterPro" id="IPR022533">
    <property type="entry name" value="Cox20"/>
</dbReference>
<evidence type="ECO:0000256" key="3">
    <source>
        <dbReference type="ARBA" id="ARBA00017689"/>
    </source>
</evidence>
<comment type="subcellular location">
    <subcellularLocation>
        <location evidence="1">Mitochondrion inner membrane</location>
    </subcellularLocation>
</comment>
<keyword evidence="4" id="KW-0812">Transmembrane</keyword>
<accession>A0A7F8QAG8</accession>
<dbReference type="PANTHER" id="PTHR31586">
    <property type="entry name" value="CYTOCHROME C OXIDASE PROTEIN 20"/>
    <property type="match status" value="1"/>
</dbReference>
<evidence type="ECO:0000256" key="7">
    <source>
        <dbReference type="ARBA" id="ARBA00023128"/>
    </source>
</evidence>
<gene>
    <name evidence="11" type="primary">LOC102734754</name>
</gene>
<dbReference type="GO" id="GO:0005743">
    <property type="term" value="C:mitochondrial inner membrane"/>
    <property type="evidence" value="ECO:0007669"/>
    <property type="project" value="UniProtKB-SubCell"/>
</dbReference>
<dbReference type="GeneID" id="102734754"/>
<comment type="similarity">
    <text evidence="2">Belongs to the COX20 family.</text>
</comment>
<feature type="region of interest" description="Disordered" evidence="9">
    <location>
        <begin position="35"/>
        <end position="76"/>
    </location>
</feature>
<name>A0A7F8QAG8_LEPWE</name>
<feature type="region of interest" description="Disordered" evidence="9">
    <location>
        <begin position="100"/>
        <end position="144"/>
    </location>
</feature>
<protein>
    <recommendedName>
        <fullName evidence="3">Cytochrome c oxidase assembly protein COX20, mitochondrial</fullName>
    </recommendedName>
</protein>
<dbReference type="AlphaFoldDB" id="A0A7F8QAG8"/>
<keyword evidence="10" id="KW-1185">Reference proteome</keyword>
<keyword evidence="7" id="KW-0496">Mitochondrion</keyword>
<evidence type="ECO:0000256" key="5">
    <source>
        <dbReference type="ARBA" id="ARBA00022792"/>
    </source>
</evidence>
<evidence type="ECO:0000256" key="4">
    <source>
        <dbReference type="ARBA" id="ARBA00022692"/>
    </source>
</evidence>
<dbReference type="PANTHER" id="PTHR31586:SF1">
    <property type="entry name" value="CYTOCHROME C OXIDASE ASSEMBLY PROTEIN COX20, MITOCHONDRIAL"/>
    <property type="match status" value="1"/>
</dbReference>
<feature type="compositionally biased region" description="Basic residues" evidence="9">
    <location>
        <begin position="130"/>
        <end position="140"/>
    </location>
</feature>